<sequence>MRRRTFLAATSGAVLASAGCLGRGADADYTPPPRVENPPSGVYRPTASVASALVDTADAGPFRLALLYSYPTRFWEVVGEQTYLRDAADDDSVHLMALAWDPETGVVFPEVGLTVEVAHAEGGDGHEPGDLVAEEAVYAMLSQGLGFHYGDNVALPGDGTYAVTVAVGGLQVRRTGAFAGRFGTPASHTFTVEYAREERDELATREQTDAGEPGAVAPLVDLPVPTAVAPDGDSSWTDLGRTTVADAVFVARLLEGDAAARFDTERYLALTVRTPYNRLLLPAMGLRLRVVREGATAFEEILTRTMDPALHYHYGTAIPALEPADELVVETMTPPQVARHDGYETAFLDIADARLTV</sequence>
<reference evidence="2 3" key="1">
    <citation type="journal article" date="2019" name="Int. J. Syst. Evol. Microbiol.">
        <title>The Global Catalogue of Microorganisms (GCM) 10K type strain sequencing project: providing services to taxonomists for standard genome sequencing and annotation.</title>
        <authorList>
            <consortium name="The Broad Institute Genomics Platform"/>
            <consortium name="The Broad Institute Genome Sequencing Center for Infectious Disease"/>
            <person name="Wu L."/>
            <person name="Ma J."/>
        </authorList>
    </citation>
    <scope>NUCLEOTIDE SEQUENCE [LARGE SCALE GENOMIC DNA]</scope>
    <source>
        <strain evidence="2 3">CGMCC 1.12543</strain>
    </source>
</reference>
<dbReference type="PROSITE" id="PS51257">
    <property type="entry name" value="PROKAR_LIPOPROTEIN"/>
    <property type="match status" value="1"/>
</dbReference>
<evidence type="ECO:0000313" key="2">
    <source>
        <dbReference type="EMBL" id="MFC5971223.1"/>
    </source>
</evidence>
<dbReference type="Gene3D" id="2.60.40.2480">
    <property type="entry name" value="Periplasmic metal-binding protein Tp34-type"/>
    <property type="match status" value="1"/>
</dbReference>
<evidence type="ECO:0000313" key="3">
    <source>
        <dbReference type="Proteomes" id="UP001596099"/>
    </source>
</evidence>
<dbReference type="InterPro" id="IPR055774">
    <property type="entry name" value="DUF7350"/>
</dbReference>
<proteinExistence type="predicted"/>
<protein>
    <submittedName>
        <fullName evidence="2">Iron transporter</fullName>
    </submittedName>
</protein>
<feature type="domain" description="DUF7350" evidence="1">
    <location>
        <begin position="237"/>
        <end position="355"/>
    </location>
</feature>
<organism evidence="2 3">
    <name type="scientific">Halomarina salina</name>
    <dbReference type="NCBI Taxonomy" id="1872699"/>
    <lineage>
        <taxon>Archaea</taxon>
        <taxon>Methanobacteriati</taxon>
        <taxon>Methanobacteriota</taxon>
        <taxon>Stenosarchaea group</taxon>
        <taxon>Halobacteria</taxon>
        <taxon>Halobacteriales</taxon>
        <taxon>Natronomonadaceae</taxon>
        <taxon>Halomarina</taxon>
    </lineage>
</organism>
<evidence type="ECO:0000259" key="1">
    <source>
        <dbReference type="Pfam" id="PF24041"/>
    </source>
</evidence>
<comment type="caution">
    <text evidence="2">The sequence shown here is derived from an EMBL/GenBank/DDBJ whole genome shotgun (WGS) entry which is preliminary data.</text>
</comment>
<accession>A0ABD5RKZ8</accession>
<dbReference type="RefSeq" id="WP_247414131.1">
    <property type="nucleotide sequence ID" value="NZ_JALLGW010000001.1"/>
</dbReference>
<dbReference type="Proteomes" id="UP001596099">
    <property type="component" value="Unassembled WGS sequence"/>
</dbReference>
<gene>
    <name evidence="2" type="ORF">ACFPYI_07750</name>
</gene>
<dbReference type="Pfam" id="PF24041">
    <property type="entry name" value="DUF7350"/>
    <property type="match status" value="1"/>
</dbReference>
<dbReference type="AlphaFoldDB" id="A0ABD5RKZ8"/>
<dbReference type="InterPro" id="IPR038482">
    <property type="entry name" value="Tp34-type_sf"/>
</dbReference>
<name>A0ABD5RKZ8_9EURY</name>
<keyword evidence="3" id="KW-1185">Reference proteome</keyword>
<dbReference type="EMBL" id="JBHSQH010000001">
    <property type="protein sequence ID" value="MFC5971223.1"/>
    <property type="molecule type" value="Genomic_DNA"/>
</dbReference>